<organism evidence="1 2">
    <name type="scientific">Botrytis galanthina</name>
    <dbReference type="NCBI Taxonomy" id="278940"/>
    <lineage>
        <taxon>Eukaryota</taxon>
        <taxon>Fungi</taxon>
        <taxon>Dikarya</taxon>
        <taxon>Ascomycota</taxon>
        <taxon>Pezizomycotina</taxon>
        <taxon>Leotiomycetes</taxon>
        <taxon>Helotiales</taxon>
        <taxon>Sclerotiniaceae</taxon>
        <taxon>Botrytis</taxon>
    </lineage>
</organism>
<reference evidence="1 2" key="1">
    <citation type="submission" date="2017-12" db="EMBL/GenBank/DDBJ databases">
        <title>Comparative genomics of Botrytis spp.</title>
        <authorList>
            <person name="Valero-Jimenez C.A."/>
            <person name="Tapia P."/>
            <person name="Veloso J."/>
            <person name="Silva-Moreno E."/>
            <person name="Staats M."/>
            <person name="Valdes J.H."/>
            <person name="Van Kan J.A.L."/>
        </authorList>
    </citation>
    <scope>NUCLEOTIDE SEQUENCE [LARGE SCALE GENOMIC DNA]</scope>
    <source>
        <strain evidence="1 2">MUCL435</strain>
    </source>
</reference>
<dbReference type="EMBL" id="PQXL01000103">
    <property type="protein sequence ID" value="THV51643.1"/>
    <property type="molecule type" value="Genomic_DNA"/>
</dbReference>
<dbReference type="Proteomes" id="UP000308671">
    <property type="component" value="Unassembled WGS sequence"/>
</dbReference>
<dbReference type="AlphaFoldDB" id="A0A4S8R1I6"/>
<sequence>MRDITNFSGYAADTNDRVWQSSEHGETGTGTAIMALVSICSTLVAELLAKLMNDDDLGFRRETAFTTAKLDAWTGLPNSEMSFMFDGGS</sequence>
<dbReference type="OrthoDB" id="10292102at2759"/>
<gene>
    <name evidence="1" type="ORF">BGAL_0103g00020</name>
</gene>
<evidence type="ECO:0000313" key="2">
    <source>
        <dbReference type="Proteomes" id="UP000308671"/>
    </source>
</evidence>
<name>A0A4S8R1I6_9HELO</name>
<protein>
    <submittedName>
        <fullName evidence="1">Uncharacterized protein</fullName>
    </submittedName>
</protein>
<proteinExistence type="predicted"/>
<accession>A0A4S8R1I6</accession>
<keyword evidence="2" id="KW-1185">Reference proteome</keyword>
<comment type="caution">
    <text evidence="1">The sequence shown here is derived from an EMBL/GenBank/DDBJ whole genome shotgun (WGS) entry which is preliminary data.</text>
</comment>
<evidence type="ECO:0000313" key="1">
    <source>
        <dbReference type="EMBL" id="THV51643.1"/>
    </source>
</evidence>